<keyword evidence="5" id="KW-0539">Nucleus</keyword>
<evidence type="ECO:0000256" key="6">
    <source>
        <dbReference type="SAM" id="MobiDB-lite"/>
    </source>
</evidence>
<dbReference type="EMBL" id="JAATIQ010000063">
    <property type="protein sequence ID" value="KAF4390371.1"/>
    <property type="molecule type" value="Genomic_DNA"/>
</dbReference>
<dbReference type="Proteomes" id="UP000583929">
    <property type="component" value="Unassembled WGS sequence"/>
</dbReference>
<feature type="region of interest" description="Disordered" evidence="6">
    <location>
        <begin position="1008"/>
        <end position="1040"/>
    </location>
</feature>
<evidence type="ECO:0000256" key="4">
    <source>
        <dbReference type="ARBA" id="ARBA00023163"/>
    </source>
</evidence>
<dbReference type="Gene3D" id="2.40.330.10">
    <property type="entry name" value="DNA-binding pseudobarrel domain"/>
    <property type="match status" value="5"/>
</dbReference>
<feature type="domain" description="TF-B3" evidence="8">
    <location>
        <begin position="811"/>
        <end position="904"/>
    </location>
</feature>
<keyword evidence="10" id="KW-1185">Reference proteome</keyword>
<dbReference type="SMART" id="SM01019">
    <property type="entry name" value="B3"/>
    <property type="match status" value="5"/>
</dbReference>
<evidence type="ECO:0000313" key="9">
    <source>
        <dbReference type="EMBL" id="KAF4390371.1"/>
    </source>
</evidence>
<name>A0A7J6H635_CANSA</name>
<feature type="domain" description="TF-B3" evidence="8">
    <location>
        <begin position="346"/>
        <end position="442"/>
    </location>
</feature>
<keyword evidence="7" id="KW-0812">Transmembrane</keyword>
<evidence type="ECO:0000256" key="1">
    <source>
        <dbReference type="ARBA" id="ARBA00004123"/>
    </source>
</evidence>
<keyword evidence="3" id="KW-0238">DNA-binding</keyword>
<comment type="caution">
    <text evidence="9">The sequence shown here is derived from an EMBL/GenBank/DDBJ whole genome shotgun (WGS) entry which is preliminary data.</text>
</comment>
<protein>
    <recommendedName>
        <fullName evidence="8">TF-B3 domain-containing protein</fullName>
    </recommendedName>
</protein>
<comment type="subcellular location">
    <subcellularLocation>
        <location evidence="1">Nucleus</location>
    </subcellularLocation>
</comment>
<organism evidence="9 10">
    <name type="scientific">Cannabis sativa</name>
    <name type="common">Hemp</name>
    <name type="synonym">Marijuana</name>
    <dbReference type="NCBI Taxonomy" id="3483"/>
    <lineage>
        <taxon>Eukaryota</taxon>
        <taxon>Viridiplantae</taxon>
        <taxon>Streptophyta</taxon>
        <taxon>Embryophyta</taxon>
        <taxon>Tracheophyta</taxon>
        <taxon>Spermatophyta</taxon>
        <taxon>Magnoliopsida</taxon>
        <taxon>eudicotyledons</taxon>
        <taxon>Gunneridae</taxon>
        <taxon>Pentapetalae</taxon>
        <taxon>rosids</taxon>
        <taxon>fabids</taxon>
        <taxon>Rosales</taxon>
        <taxon>Cannabaceae</taxon>
        <taxon>Cannabis</taxon>
    </lineage>
</organism>
<dbReference type="InterPro" id="IPR044837">
    <property type="entry name" value="REM16-like"/>
</dbReference>
<keyword evidence="7" id="KW-0472">Membrane</keyword>
<feature type="transmembrane region" description="Helical" evidence="7">
    <location>
        <begin position="539"/>
        <end position="556"/>
    </location>
</feature>
<dbReference type="InterPro" id="IPR003340">
    <property type="entry name" value="B3_DNA-bd"/>
</dbReference>
<feature type="transmembrane region" description="Helical" evidence="7">
    <location>
        <begin position="808"/>
        <end position="828"/>
    </location>
</feature>
<dbReference type="InterPro" id="IPR015300">
    <property type="entry name" value="DNA-bd_pseudobarrel_sf"/>
</dbReference>
<dbReference type="GO" id="GO:0003677">
    <property type="term" value="F:DNA binding"/>
    <property type="evidence" value="ECO:0007669"/>
    <property type="project" value="UniProtKB-KW"/>
</dbReference>
<evidence type="ECO:0000259" key="8">
    <source>
        <dbReference type="PROSITE" id="PS50863"/>
    </source>
</evidence>
<evidence type="ECO:0000256" key="2">
    <source>
        <dbReference type="ARBA" id="ARBA00023015"/>
    </source>
</evidence>
<dbReference type="SUPFAM" id="SSF101936">
    <property type="entry name" value="DNA-binding pseudobarrel domain"/>
    <property type="match status" value="5"/>
</dbReference>
<dbReference type="CDD" id="cd10017">
    <property type="entry name" value="B3_DNA"/>
    <property type="match status" value="5"/>
</dbReference>
<evidence type="ECO:0000256" key="3">
    <source>
        <dbReference type="ARBA" id="ARBA00023125"/>
    </source>
</evidence>
<feature type="compositionally biased region" description="Polar residues" evidence="6">
    <location>
        <begin position="1030"/>
        <end position="1040"/>
    </location>
</feature>
<dbReference type="PANTHER" id="PTHR31391:SF106">
    <property type="entry name" value="B3 DOMAIN-CONTAINING PROTEIN OS01G0723500"/>
    <property type="match status" value="1"/>
</dbReference>
<evidence type="ECO:0000256" key="7">
    <source>
        <dbReference type="SAM" id="Phobius"/>
    </source>
</evidence>
<accession>A0A7J6H635</accession>
<proteinExistence type="predicted"/>
<evidence type="ECO:0000313" key="10">
    <source>
        <dbReference type="Proteomes" id="UP000583929"/>
    </source>
</evidence>
<sequence>MKSRVNTFGSVSDSQSPQRLLTGTCEHAPCSTGGGVMHQPKTKQKVKLLVSMETESMIVLPSGKRPHFYAFYSSHLSAEQLETLLCLVSILVEYLLHCWRVTRCNLSQKIPTKFMKHLEGRSSGSVALEGPSGKTWLVNLIQNNGDLFLHHGWPTFVRDNYVECGDFLIFRYDSELHFTVQIFDQSACEKEVAFHSKCSQNFHDQDLGKKRVREDGISSSDRIVEGVLKKMREGSPELYPDRIHRTQEAVLDLCRQNGCHCDGVTRPCEHIDYSKETQQLSKSYAITSHSENCDERPDLDIVLFKAKALQSLCSNGDRFNVNGGGCVQMSSAHEVVQSFTSCYPYFVRIMKSFNVSGSFTLNIPYQFSMAHLPNCKVKIVLQNLNGQCWTVNSVPSTRVHTSHTLCGGWMAFVRYNAIKIGDVCIFELMGECEFRVHILGVGDEDVDCQSGKVTSSRPNTGHAVTSHKSIKGLSKKLRGNSSKAYSKTLKLVDVSDKKVSKKLTEAPYANDTKKRSSASKALTKVALCSQSKAANKKLVFLYVLHYFIMALVYWSLKGGNGVIVVRIRKGESSNDAQLILQNSMLSYGVLIICTVVHRSRGVEDELGSQPRSGPRLLLALDEERAARSFSSCFPNFVKIMKKFNISGSYTLKIPYQFSIAHLPNYKTEILLRNLNGECWTVNSVPDSQGRLVHTFCGGWMAFVRGNDVKIGDVCIFELVGKCEMRVHISGVGKRGLDHQVGESTSNNLALISSTSDHLSFYFYNSFFVFEAVQICGAVKKWGIRVWSALNGLKKFTGLVFKTSTFLRLWPLVSIGIWSVFLFLFLFAIPKKFSSSLREKLPECVTLKGPGGGTWSVGVTTTGDTLYFKHGWQEFVNDHGLAENDLLIFKYSGKSVFEVLIFNGQNMCEKEFSYFVKICGHKKDDHGTLSKKVSRRTSCDETNNDSFENVECTQVKKSRNFDGLWLQSGDQVISLSNDKGGHRKSTVRRRIVSNNNDGSLVPSGEAFDFPNTDEAGMNSTSTRPVRTTRSHNTLNEGSSPVSGELVYVSDAEHTPTKKSGPYGVQYSSNRRPVTEDEKNFALQLAHSQILESNSEGLIVVMKPSHVYKRFFVLLPTDWVMKYISLENQDVFLRYGEREWRTRFNYNQLRKSAALSSGWNHFATDNNLEEYDVCVFQPGSPVNDSFCLDVKIFRVVEEITPLTTISSSSRKYKRKLIKMDGQSIVYYDFPNVLVLLQTVPDCWNLYENSSKMK</sequence>
<dbReference type="PROSITE" id="PS50863">
    <property type="entry name" value="B3"/>
    <property type="match status" value="5"/>
</dbReference>
<feature type="domain" description="TF-B3" evidence="8">
    <location>
        <begin position="1096"/>
        <end position="1194"/>
    </location>
</feature>
<dbReference type="PANTHER" id="PTHR31391">
    <property type="entry name" value="B3 DOMAIN-CONTAINING PROTEIN OS11G0197600-RELATED"/>
    <property type="match status" value="1"/>
</dbReference>
<keyword evidence="7" id="KW-1133">Transmembrane helix</keyword>
<feature type="domain" description="TF-B3" evidence="8">
    <location>
        <begin position="110"/>
        <end position="186"/>
    </location>
</feature>
<dbReference type="GO" id="GO:0005634">
    <property type="term" value="C:nucleus"/>
    <property type="evidence" value="ECO:0007669"/>
    <property type="project" value="UniProtKB-SubCell"/>
</dbReference>
<dbReference type="Pfam" id="PF02362">
    <property type="entry name" value="B3"/>
    <property type="match status" value="5"/>
</dbReference>
<dbReference type="AlphaFoldDB" id="A0A7J6H635"/>
<gene>
    <name evidence="9" type="ORF">G4B88_024377</name>
</gene>
<feature type="domain" description="TF-B3" evidence="8">
    <location>
        <begin position="636"/>
        <end position="732"/>
    </location>
</feature>
<reference evidence="9 10" key="1">
    <citation type="journal article" date="2020" name="bioRxiv">
        <title>Sequence and annotation of 42 cannabis genomes reveals extensive copy number variation in cannabinoid synthesis and pathogen resistance genes.</title>
        <authorList>
            <person name="Mckernan K.J."/>
            <person name="Helbert Y."/>
            <person name="Kane L.T."/>
            <person name="Ebling H."/>
            <person name="Zhang L."/>
            <person name="Liu B."/>
            <person name="Eaton Z."/>
            <person name="Mclaughlin S."/>
            <person name="Kingan S."/>
            <person name="Baybayan P."/>
            <person name="Concepcion G."/>
            <person name="Jordan M."/>
            <person name="Riva A."/>
            <person name="Barbazuk W."/>
            <person name="Harkins T."/>
        </authorList>
    </citation>
    <scope>NUCLEOTIDE SEQUENCE [LARGE SCALE GENOMIC DNA]</scope>
    <source>
        <strain evidence="10">cv. Jamaican Lion 4</strain>
        <tissue evidence="9">Leaf</tissue>
    </source>
</reference>
<keyword evidence="4" id="KW-0804">Transcription</keyword>
<evidence type="ECO:0000256" key="5">
    <source>
        <dbReference type="ARBA" id="ARBA00023242"/>
    </source>
</evidence>
<keyword evidence="2" id="KW-0805">Transcription regulation</keyword>